<dbReference type="EMBL" id="RMBX01000013">
    <property type="protein sequence ID" value="RPD38879.1"/>
    <property type="molecule type" value="Genomic_DNA"/>
</dbReference>
<dbReference type="AlphaFoldDB" id="A0A3N4MGW6"/>
<keyword evidence="2" id="KW-1185">Reference proteome</keyword>
<protein>
    <submittedName>
        <fullName evidence="1">Uncharacterized protein</fullName>
    </submittedName>
</protein>
<sequence length="107" mass="11849">MLQTFGKGLVLAEFMLNQDYIARVLCINKAKPKLACNGQCQLMKKMEQESKKEQNGNAIKDKYEVIFSEVAASFSFTPAATAVELFTAGTGYIPARPLYAVFHPPRA</sequence>
<reference evidence="2" key="1">
    <citation type="submission" date="2018-11" db="EMBL/GenBank/DDBJ databases">
        <title>Chitinophaga lutea sp.nov., isolate from arsenic contaminated soil.</title>
        <authorList>
            <person name="Zong Y."/>
        </authorList>
    </citation>
    <scope>NUCLEOTIDE SEQUENCE [LARGE SCALE GENOMIC DNA]</scope>
    <source>
        <strain evidence="2">YLT18</strain>
    </source>
</reference>
<name>A0A3N4MGW6_9BACT</name>
<accession>A0A3N4MGW6</accession>
<evidence type="ECO:0000313" key="2">
    <source>
        <dbReference type="Proteomes" id="UP000279089"/>
    </source>
</evidence>
<gene>
    <name evidence="1" type="ORF">EG028_22280</name>
</gene>
<dbReference type="Proteomes" id="UP000279089">
    <property type="component" value="Unassembled WGS sequence"/>
</dbReference>
<comment type="caution">
    <text evidence="1">The sequence shown here is derived from an EMBL/GenBank/DDBJ whole genome shotgun (WGS) entry which is preliminary data.</text>
</comment>
<evidence type="ECO:0000313" key="1">
    <source>
        <dbReference type="EMBL" id="RPD38879.1"/>
    </source>
</evidence>
<proteinExistence type="predicted"/>
<organism evidence="1 2">
    <name type="scientific">Chitinophaga barathri</name>
    <dbReference type="NCBI Taxonomy" id="1647451"/>
    <lineage>
        <taxon>Bacteria</taxon>
        <taxon>Pseudomonadati</taxon>
        <taxon>Bacteroidota</taxon>
        <taxon>Chitinophagia</taxon>
        <taxon>Chitinophagales</taxon>
        <taxon>Chitinophagaceae</taxon>
        <taxon>Chitinophaga</taxon>
    </lineage>
</organism>